<comment type="similarity">
    <text evidence="1 7 8">Belongs to the TRAFAC class TrmE-Era-EngA-EngB-Septin-like GTPase superfamily. TrmE GTPase family.</text>
</comment>
<evidence type="ECO:0000256" key="2">
    <source>
        <dbReference type="ARBA" id="ARBA00022694"/>
    </source>
</evidence>
<accession>A0A2D2ASP4</accession>
<dbReference type="AlphaFoldDB" id="A0A2D2ASP4"/>
<dbReference type="RefSeq" id="WP_099620242.1">
    <property type="nucleotide sequence ID" value="NZ_CP024201.1"/>
</dbReference>
<feature type="binding site" evidence="7">
    <location>
        <begin position="242"/>
        <end position="248"/>
    </location>
    <ligand>
        <name>GTP</name>
        <dbReference type="ChEBI" id="CHEBI:37565"/>
    </ligand>
</feature>
<dbReference type="InterPro" id="IPR027368">
    <property type="entry name" value="MnmE_dom2"/>
</dbReference>
<dbReference type="Pfam" id="PF12631">
    <property type="entry name" value="MnmE_helical"/>
    <property type="match status" value="1"/>
</dbReference>
<feature type="binding site" evidence="7">
    <location>
        <begin position="267"/>
        <end position="270"/>
    </location>
    <ligand>
        <name>GTP</name>
        <dbReference type="ChEBI" id="CHEBI:37565"/>
    </ligand>
</feature>
<evidence type="ECO:0000256" key="8">
    <source>
        <dbReference type="RuleBase" id="RU003313"/>
    </source>
</evidence>
<feature type="binding site" evidence="7">
    <location>
        <position position="21"/>
    </location>
    <ligand>
        <name>(6S)-5-formyl-5,6,7,8-tetrahydrofolate</name>
        <dbReference type="ChEBI" id="CHEBI:57457"/>
    </ligand>
</feature>
<feature type="binding site" evidence="7">
    <location>
        <position position="445"/>
    </location>
    <ligand>
        <name>(6S)-5-formyl-5,6,7,8-tetrahydrofolate</name>
        <dbReference type="ChEBI" id="CHEBI:57457"/>
    </ligand>
</feature>
<feature type="binding site" evidence="7">
    <location>
        <position position="117"/>
    </location>
    <ligand>
        <name>(6S)-5-formyl-5,6,7,8-tetrahydrofolate</name>
        <dbReference type="ChEBI" id="CHEBI:57457"/>
    </ligand>
</feature>
<dbReference type="CDD" id="cd14858">
    <property type="entry name" value="TrmE_N"/>
    <property type="match status" value="1"/>
</dbReference>
<dbReference type="InterPro" id="IPR004520">
    <property type="entry name" value="GTPase_MnmE"/>
</dbReference>
<dbReference type="EC" id="3.6.-.-" evidence="7"/>
<dbReference type="Gene3D" id="1.20.120.430">
    <property type="entry name" value="tRNA modification GTPase MnmE domain 2"/>
    <property type="match status" value="1"/>
</dbReference>
<evidence type="ECO:0000313" key="11">
    <source>
        <dbReference type="Proteomes" id="UP000228945"/>
    </source>
</evidence>
<comment type="subunit">
    <text evidence="7">Homodimer. Heterotetramer of two MnmE and two MnmG subunits.</text>
</comment>
<feature type="binding site" evidence="7">
    <location>
        <position position="78"/>
    </location>
    <ligand>
        <name>(6S)-5-formyl-5,6,7,8-tetrahydrofolate</name>
        <dbReference type="ChEBI" id="CHEBI:57457"/>
    </ligand>
</feature>
<comment type="cofactor">
    <cofactor evidence="7">
        <name>K(+)</name>
        <dbReference type="ChEBI" id="CHEBI:29103"/>
    </cofactor>
    <text evidence="7">Binds 1 potassium ion per subunit.</text>
</comment>
<dbReference type="FunFam" id="3.30.1360.120:FF:000007">
    <property type="entry name" value="tRNA modification GTPase GTPBP3, mitochondrial"/>
    <property type="match status" value="1"/>
</dbReference>
<keyword evidence="4 7" id="KW-0378">Hydrolase</keyword>
<dbReference type="GO" id="GO:0030488">
    <property type="term" value="P:tRNA methylation"/>
    <property type="evidence" value="ECO:0007669"/>
    <property type="project" value="TreeGrafter"/>
</dbReference>
<gene>
    <name evidence="7" type="primary">mnmE</name>
    <name evidence="7" type="synonym">trmE</name>
    <name evidence="10" type="ORF">CSW64_00460</name>
</gene>
<evidence type="ECO:0000256" key="4">
    <source>
        <dbReference type="ARBA" id="ARBA00022801"/>
    </source>
</evidence>
<dbReference type="Pfam" id="PF10396">
    <property type="entry name" value="TrmE_N"/>
    <property type="match status" value="1"/>
</dbReference>
<keyword evidence="5 7" id="KW-0630">Potassium</keyword>
<evidence type="ECO:0000259" key="9">
    <source>
        <dbReference type="PROSITE" id="PS51709"/>
    </source>
</evidence>
<feature type="binding site" evidence="7">
    <location>
        <position position="227"/>
    </location>
    <ligand>
        <name>Mg(2+)</name>
        <dbReference type="ChEBI" id="CHEBI:18420"/>
    </ligand>
</feature>
<dbReference type="InterPro" id="IPR025867">
    <property type="entry name" value="MnmE_helical"/>
</dbReference>
<evidence type="ECO:0000256" key="7">
    <source>
        <dbReference type="HAMAP-Rule" id="MF_00379"/>
    </source>
</evidence>
<dbReference type="InterPro" id="IPR005225">
    <property type="entry name" value="Small_GTP-bd"/>
</dbReference>
<dbReference type="InterPro" id="IPR018948">
    <property type="entry name" value="GTP-bd_TrmE_N"/>
</dbReference>
<keyword evidence="2 7" id="KW-0819">tRNA processing</keyword>
<dbReference type="Proteomes" id="UP000228945">
    <property type="component" value="Chromosome"/>
</dbReference>
<evidence type="ECO:0000256" key="1">
    <source>
        <dbReference type="ARBA" id="ARBA00011043"/>
    </source>
</evidence>
<dbReference type="PANTHER" id="PTHR42714">
    <property type="entry name" value="TRNA MODIFICATION GTPASE GTPBP3"/>
    <property type="match status" value="1"/>
</dbReference>
<dbReference type="PROSITE" id="PS51709">
    <property type="entry name" value="G_TRME"/>
    <property type="match status" value="1"/>
</dbReference>
<dbReference type="CDD" id="cd04164">
    <property type="entry name" value="trmE"/>
    <property type="match status" value="1"/>
</dbReference>
<keyword evidence="7" id="KW-0963">Cytoplasm</keyword>
<comment type="subcellular location">
    <subcellularLocation>
        <location evidence="7">Cytoplasm</location>
    </subcellularLocation>
</comment>
<keyword evidence="11" id="KW-1185">Reference proteome</keyword>
<feature type="domain" description="TrmE-type G" evidence="9">
    <location>
        <begin position="213"/>
        <end position="371"/>
    </location>
</feature>
<sequence length="445" mass="47053">MTDTIFAPATAPGRAALAVVRLSGPGVRDAVAALAGGVPSPRRASLRRLRDLDGAPIDEALTFWFPGPASYTGEDGAEFHVHGGLAVVDALVEALSALGLRLAEPGEFTRRAFQNGKLDLAQAEAVADLIDAETSAQARQALDQLGGNLSRRYDGWREALVEALAVLEAAVDFPDEDLPEDVAARARGPLEGLQRELQAALLDSERGRRVREGFRIALVGAPNAGKSSLLNALAERDAAIVTATPGTTRDVIEVPLVLGGYKALLADTAGVRETDEAIEAEGVRRARAWAEDADLRIWVVDAHGSDGAWREAGELARAGDLCLLNKADLVTGLDGDRARAAAADKGLETLDVSLKSGGVEAVRSWLTERVVAALSAAEFPAATRLRHAESLREAAERVARALAQREPELAAEDVRLAARALERVSGRVDPEAVLDRVFSSFCIGK</sequence>
<dbReference type="Pfam" id="PF01926">
    <property type="entry name" value="MMR_HSR1"/>
    <property type="match status" value="1"/>
</dbReference>
<keyword evidence="3 7" id="KW-0547">Nucleotide-binding</keyword>
<organism evidence="10 11">
    <name type="scientific">Caulobacter mirabilis</name>
    <dbReference type="NCBI Taxonomy" id="69666"/>
    <lineage>
        <taxon>Bacteria</taxon>
        <taxon>Pseudomonadati</taxon>
        <taxon>Pseudomonadota</taxon>
        <taxon>Alphaproteobacteria</taxon>
        <taxon>Caulobacterales</taxon>
        <taxon>Caulobacteraceae</taxon>
        <taxon>Caulobacter</taxon>
    </lineage>
</organism>
<dbReference type="GO" id="GO:0003924">
    <property type="term" value="F:GTPase activity"/>
    <property type="evidence" value="ECO:0007669"/>
    <property type="project" value="UniProtKB-UniRule"/>
</dbReference>
<keyword evidence="7" id="KW-0479">Metal-binding</keyword>
<feature type="binding site" evidence="7">
    <location>
        <position position="248"/>
    </location>
    <ligand>
        <name>Mg(2+)</name>
        <dbReference type="ChEBI" id="CHEBI:18420"/>
    </ligand>
</feature>
<keyword evidence="6 7" id="KW-0342">GTP-binding</keyword>
<evidence type="ECO:0000256" key="6">
    <source>
        <dbReference type="ARBA" id="ARBA00023134"/>
    </source>
</evidence>
<dbReference type="GO" id="GO:0002098">
    <property type="term" value="P:tRNA wobble uridine modification"/>
    <property type="evidence" value="ECO:0007669"/>
    <property type="project" value="TreeGrafter"/>
</dbReference>
<dbReference type="KEGG" id="cmb:CSW64_00460"/>
<comment type="function">
    <text evidence="7">Exhibits a very high intrinsic GTPase hydrolysis rate. Involved in the addition of a carboxymethylaminomethyl (cmnm) group at the wobble position (U34) of certain tRNAs, forming tRNA-cmnm(5)s(2)U34.</text>
</comment>
<proteinExistence type="inferred from homology"/>
<dbReference type="NCBIfam" id="TIGR00450">
    <property type="entry name" value="mnmE_trmE_thdF"/>
    <property type="match status" value="1"/>
</dbReference>
<dbReference type="Gene3D" id="3.40.50.300">
    <property type="entry name" value="P-loop containing nucleotide triphosphate hydrolases"/>
    <property type="match status" value="1"/>
</dbReference>
<dbReference type="GO" id="GO:0005525">
    <property type="term" value="F:GTP binding"/>
    <property type="evidence" value="ECO:0007669"/>
    <property type="project" value="UniProtKB-UniRule"/>
</dbReference>
<protein>
    <recommendedName>
        <fullName evidence="7">tRNA modification GTPase MnmE</fullName>
        <ecNumber evidence="7">3.6.-.-</ecNumber>
    </recommendedName>
</protein>
<feature type="binding site" evidence="7">
    <location>
        <begin position="223"/>
        <end position="228"/>
    </location>
    <ligand>
        <name>GTP</name>
        <dbReference type="ChEBI" id="CHEBI:37565"/>
    </ligand>
</feature>
<dbReference type="InterPro" id="IPR027266">
    <property type="entry name" value="TrmE/GcvT-like"/>
</dbReference>
<evidence type="ECO:0000256" key="5">
    <source>
        <dbReference type="ARBA" id="ARBA00022958"/>
    </source>
</evidence>
<reference evidence="10 11" key="1">
    <citation type="submission" date="2017-10" db="EMBL/GenBank/DDBJ databases">
        <title>Genome sequence of Caulobacter mirabilis FWC38.</title>
        <authorList>
            <person name="Fiebig A."/>
            <person name="Crosson S."/>
        </authorList>
    </citation>
    <scope>NUCLEOTIDE SEQUENCE [LARGE SCALE GENOMIC DNA]</scope>
    <source>
        <strain evidence="10 11">FWC 38</strain>
    </source>
</reference>
<evidence type="ECO:0000313" key="10">
    <source>
        <dbReference type="EMBL" id="ATQ40985.1"/>
    </source>
</evidence>
<comment type="caution">
    <text evidence="7">Lacks conserved residue(s) required for the propagation of feature annotation.</text>
</comment>
<evidence type="ECO:0000256" key="3">
    <source>
        <dbReference type="ARBA" id="ARBA00022741"/>
    </source>
</evidence>
<dbReference type="InterPro" id="IPR027417">
    <property type="entry name" value="P-loop_NTPase"/>
</dbReference>
<dbReference type="EMBL" id="CP024201">
    <property type="protein sequence ID" value="ATQ40985.1"/>
    <property type="molecule type" value="Genomic_DNA"/>
</dbReference>
<keyword evidence="7" id="KW-0460">Magnesium</keyword>
<dbReference type="GO" id="GO:0046872">
    <property type="term" value="F:metal ion binding"/>
    <property type="evidence" value="ECO:0007669"/>
    <property type="project" value="UniProtKB-KW"/>
</dbReference>
<dbReference type="InterPro" id="IPR006073">
    <property type="entry name" value="GTP-bd"/>
</dbReference>
<dbReference type="SUPFAM" id="SSF116878">
    <property type="entry name" value="TrmE connector domain"/>
    <property type="match status" value="1"/>
</dbReference>
<dbReference type="PANTHER" id="PTHR42714:SF2">
    <property type="entry name" value="TRNA MODIFICATION GTPASE GTPBP3, MITOCHONDRIAL"/>
    <property type="match status" value="1"/>
</dbReference>
<feature type="binding site" evidence="7">
    <location>
        <begin position="325"/>
        <end position="328"/>
    </location>
    <ligand>
        <name>GTP</name>
        <dbReference type="ChEBI" id="CHEBI:37565"/>
    </ligand>
</feature>
<dbReference type="HAMAP" id="MF_00379">
    <property type="entry name" value="GTPase_MnmE"/>
    <property type="match status" value="1"/>
</dbReference>
<dbReference type="OrthoDB" id="9805918at2"/>
<dbReference type="NCBIfam" id="TIGR00231">
    <property type="entry name" value="small_GTP"/>
    <property type="match status" value="1"/>
</dbReference>
<dbReference type="Gene3D" id="3.30.1360.120">
    <property type="entry name" value="Probable tRNA modification gtpase trme, domain 1"/>
    <property type="match status" value="1"/>
</dbReference>
<dbReference type="SUPFAM" id="SSF52540">
    <property type="entry name" value="P-loop containing nucleoside triphosphate hydrolases"/>
    <property type="match status" value="1"/>
</dbReference>
<dbReference type="GO" id="GO:0005737">
    <property type="term" value="C:cytoplasm"/>
    <property type="evidence" value="ECO:0007669"/>
    <property type="project" value="UniProtKB-SubCell"/>
</dbReference>
<dbReference type="NCBIfam" id="NF003661">
    <property type="entry name" value="PRK05291.1-3"/>
    <property type="match status" value="1"/>
</dbReference>
<dbReference type="InterPro" id="IPR031168">
    <property type="entry name" value="G_TrmE"/>
</dbReference>
<name>A0A2D2ASP4_9CAUL</name>